<name>A0AB39TY38_9ACTN</name>
<sequence length="87" mass="9407">MDKPVFETVADAVNAARVLDGIAPLYEHVFAEPPYFEGPRDLADFLEGYAKFRFSRGRTGIARSWSGSSRSHRSAVGAGSGGGCTRR</sequence>
<proteinExistence type="predicted"/>
<dbReference type="AlphaFoldDB" id="A0AB39TY38"/>
<evidence type="ECO:0000256" key="1">
    <source>
        <dbReference type="SAM" id="MobiDB-lite"/>
    </source>
</evidence>
<organism evidence="2">
    <name type="scientific">Streptomyces sp. Y1</name>
    <dbReference type="NCBI Taxonomy" id="3238634"/>
    <lineage>
        <taxon>Bacteria</taxon>
        <taxon>Bacillati</taxon>
        <taxon>Actinomycetota</taxon>
        <taxon>Actinomycetes</taxon>
        <taxon>Kitasatosporales</taxon>
        <taxon>Streptomycetaceae</taxon>
        <taxon>Streptomyces</taxon>
    </lineage>
</organism>
<dbReference type="EMBL" id="CP163445">
    <property type="protein sequence ID" value="XDQ84238.1"/>
    <property type="molecule type" value="Genomic_DNA"/>
</dbReference>
<evidence type="ECO:0000313" key="2">
    <source>
        <dbReference type="EMBL" id="XDQ84238.1"/>
    </source>
</evidence>
<feature type="compositionally biased region" description="Gly residues" evidence="1">
    <location>
        <begin position="78"/>
        <end position="87"/>
    </location>
</feature>
<protein>
    <submittedName>
        <fullName evidence="2">Uncharacterized protein</fullName>
    </submittedName>
</protein>
<accession>A0AB39TY38</accession>
<feature type="compositionally biased region" description="Low complexity" evidence="1">
    <location>
        <begin position="63"/>
        <end position="77"/>
    </location>
</feature>
<dbReference type="RefSeq" id="WP_369186067.1">
    <property type="nucleotide sequence ID" value="NZ_CP163445.1"/>
</dbReference>
<gene>
    <name evidence="2" type="ORF">AB2U05_08855</name>
</gene>
<reference evidence="2" key="1">
    <citation type="submission" date="2024-07" db="EMBL/GenBank/DDBJ databases">
        <authorList>
            <person name="Yu S.T."/>
        </authorList>
    </citation>
    <scope>NUCLEOTIDE SEQUENCE</scope>
    <source>
        <strain evidence="2">Y1</strain>
    </source>
</reference>
<feature type="region of interest" description="Disordered" evidence="1">
    <location>
        <begin position="63"/>
        <end position="87"/>
    </location>
</feature>